<dbReference type="EMBL" id="JADZGI010000003">
    <property type="protein sequence ID" value="MBH0114563.1"/>
    <property type="molecule type" value="Genomic_DNA"/>
</dbReference>
<dbReference type="InterPro" id="IPR007267">
    <property type="entry name" value="GtrA_DPMS_TM"/>
</dbReference>
<evidence type="ECO:0000256" key="2">
    <source>
        <dbReference type="ARBA" id="ARBA00022692"/>
    </source>
</evidence>
<protein>
    <submittedName>
        <fullName evidence="7">GtrA family protein</fullName>
    </submittedName>
</protein>
<organism evidence="7 8">
    <name type="scientific">Novosphingobium aureum</name>
    <dbReference type="NCBI Taxonomy" id="2792964"/>
    <lineage>
        <taxon>Bacteria</taxon>
        <taxon>Pseudomonadati</taxon>
        <taxon>Pseudomonadota</taxon>
        <taxon>Alphaproteobacteria</taxon>
        <taxon>Sphingomonadales</taxon>
        <taxon>Sphingomonadaceae</taxon>
        <taxon>Novosphingobium</taxon>
    </lineage>
</organism>
<evidence type="ECO:0000259" key="6">
    <source>
        <dbReference type="Pfam" id="PF04138"/>
    </source>
</evidence>
<keyword evidence="4 5" id="KW-0472">Membrane</keyword>
<feature type="domain" description="GtrA/DPMS transmembrane" evidence="6">
    <location>
        <begin position="24"/>
        <end position="134"/>
    </location>
</feature>
<dbReference type="GO" id="GO:0000271">
    <property type="term" value="P:polysaccharide biosynthetic process"/>
    <property type="evidence" value="ECO:0007669"/>
    <property type="project" value="InterPro"/>
</dbReference>
<reference evidence="7" key="1">
    <citation type="submission" date="2020-11" db="EMBL/GenBank/DDBJ databases">
        <title>Novosphingobium aureum sp. nov., a marine bacterium isolated from sediment of a salt flat.</title>
        <authorList>
            <person name="Yoo Y."/>
            <person name="Kim J.-J."/>
        </authorList>
    </citation>
    <scope>NUCLEOTIDE SEQUENCE</scope>
    <source>
        <strain evidence="7">YJ-S2-02</strain>
    </source>
</reference>
<evidence type="ECO:0000256" key="4">
    <source>
        <dbReference type="ARBA" id="ARBA00023136"/>
    </source>
</evidence>
<feature type="transmembrane region" description="Helical" evidence="5">
    <location>
        <begin position="21"/>
        <end position="42"/>
    </location>
</feature>
<comment type="caution">
    <text evidence="7">The sequence shown here is derived from an EMBL/GenBank/DDBJ whole genome shotgun (WGS) entry which is preliminary data.</text>
</comment>
<dbReference type="Proteomes" id="UP000617634">
    <property type="component" value="Unassembled WGS sequence"/>
</dbReference>
<proteinExistence type="predicted"/>
<keyword evidence="8" id="KW-1185">Reference proteome</keyword>
<evidence type="ECO:0000313" key="7">
    <source>
        <dbReference type="EMBL" id="MBH0114563.1"/>
    </source>
</evidence>
<dbReference type="GO" id="GO:0016020">
    <property type="term" value="C:membrane"/>
    <property type="evidence" value="ECO:0007669"/>
    <property type="project" value="UniProtKB-SubCell"/>
</dbReference>
<evidence type="ECO:0000313" key="8">
    <source>
        <dbReference type="Proteomes" id="UP000617634"/>
    </source>
</evidence>
<evidence type="ECO:0000256" key="1">
    <source>
        <dbReference type="ARBA" id="ARBA00004141"/>
    </source>
</evidence>
<sequence>MSAPRLARGAMWFARRVEALAFDRYLVVGAACALVNNVILIGGDAMGFSHGILIALTWAIGCTLGYVLHAGWTFRQPRSASAYLRFMAGCALGVPIAWASLVVFAELLSLPMWQAAPLSTLAMIAYNYASARIAILWRRQSLSA</sequence>
<dbReference type="AlphaFoldDB" id="A0A931MM22"/>
<evidence type="ECO:0000256" key="3">
    <source>
        <dbReference type="ARBA" id="ARBA00022989"/>
    </source>
</evidence>
<keyword evidence="2 5" id="KW-0812">Transmembrane</keyword>
<feature type="transmembrane region" description="Helical" evidence="5">
    <location>
        <begin position="82"/>
        <end position="105"/>
    </location>
</feature>
<gene>
    <name evidence="7" type="ORF">I5E68_16570</name>
</gene>
<feature type="transmembrane region" description="Helical" evidence="5">
    <location>
        <begin position="111"/>
        <end position="129"/>
    </location>
</feature>
<keyword evidence="3 5" id="KW-1133">Transmembrane helix</keyword>
<name>A0A931MM22_9SPHN</name>
<accession>A0A931MM22</accession>
<evidence type="ECO:0000256" key="5">
    <source>
        <dbReference type="SAM" id="Phobius"/>
    </source>
</evidence>
<feature type="transmembrane region" description="Helical" evidence="5">
    <location>
        <begin position="48"/>
        <end position="70"/>
    </location>
</feature>
<dbReference type="Pfam" id="PF04138">
    <property type="entry name" value="GtrA_DPMS_TM"/>
    <property type="match status" value="1"/>
</dbReference>
<dbReference type="RefSeq" id="WP_197166058.1">
    <property type="nucleotide sequence ID" value="NZ_JADZGI010000003.1"/>
</dbReference>
<comment type="subcellular location">
    <subcellularLocation>
        <location evidence="1">Membrane</location>
        <topology evidence="1">Multi-pass membrane protein</topology>
    </subcellularLocation>
</comment>